<dbReference type="Pfam" id="PF20459">
    <property type="entry name" value="DUF6712"/>
    <property type="match status" value="1"/>
</dbReference>
<evidence type="ECO:0000256" key="1">
    <source>
        <dbReference type="SAM" id="MobiDB-lite"/>
    </source>
</evidence>
<feature type="region of interest" description="Disordered" evidence="1">
    <location>
        <begin position="281"/>
        <end position="303"/>
    </location>
</feature>
<sequence>MSAIITPFNKESFADEMKPKISGADLTLEYENIESSVCKVAEDCIEVLSEPLYEAICQDKGTTDEKLQAKALDYLQRSMLHFCLYEHLIFLMARIKDDGVTVVKSDTETTVYKYLQDGLENKFITIGWFWMNKLLQLMDKNIDKFPLWKDSEPRKDLADTPITRDDFYRWVGVKDDYFVIVARWLIREAWTDCVTSRIKDPEKTDAIARAMCYEVMGRACSRLAFLQLPEPVRLDISNEMSKANKDKEESNVRKRVASSFTNQAAAYWTALEVQLKNDELKENPQSRPIYTPPRISENDPFVY</sequence>
<evidence type="ECO:0000313" key="2">
    <source>
        <dbReference type="EMBL" id="SBV98395.1"/>
    </source>
</evidence>
<protein>
    <submittedName>
        <fullName evidence="2">Uncharacterized protein</fullName>
    </submittedName>
</protein>
<reference evidence="2" key="1">
    <citation type="submission" date="2016-04" db="EMBL/GenBank/DDBJ databases">
        <authorList>
            <person name="Evans L.H."/>
            <person name="Alamgir A."/>
            <person name="Owens N."/>
            <person name="Weber N.D."/>
            <person name="Virtaneva K."/>
            <person name="Barbian K."/>
            <person name="Babar A."/>
            <person name="Rosenke K."/>
        </authorList>
    </citation>
    <scope>NUCLEOTIDE SEQUENCE</scope>
    <source>
        <strain evidence="2">86-1</strain>
    </source>
</reference>
<dbReference type="RefSeq" id="WP_296940778.1">
    <property type="nucleotide sequence ID" value="NZ_LT599032.1"/>
</dbReference>
<dbReference type="AlphaFoldDB" id="A0A212JGM7"/>
<dbReference type="InterPro" id="IPR046558">
    <property type="entry name" value="DUF6712"/>
</dbReference>
<proteinExistence type="predicted"/>
<gene>
    <name evidence="2" type="ORF">KL86DYS1_12161</name>
</gene>
<dbReference type="EMBL" id="FLUM01000001">
    <property type="protein sequence ID" value="SBV98395.1"/>
    <property type="molecule type" value="Genomic_DNA"/>
</dbReference>
<accession>A0A212JGM7</accession>
<organism evidence="2">
    <name type="scientific">uncultured Dysgonomonas sp</name>
    <dbReference type="NCBI Taxonomy" id="206096"/>
    <lineage>
        <taxon>Bacteria</taxon>
        <taxon>Pseudomonadati</taxon>
        <taxon>Bacteroidota</taxon>
        <taxon>Bacteroidia</taxon>
        <taxon>Bacteroidales</taxon>
        <taxon>Dysgonomonadaceae</taxon>
        <taxon>Dysgonomonas</taxon>
        <taxon>environmental samples</taxon>
    </lineage>
</organism>
<name>A0A212JGM7_9BACT</name>